<comment type="caution">
    <text evidence="1">The sequence shown here is derived from an EMBL/GenBank/DDBJ whole genome shotgun (WGS) entry which is preliminary data.</text>
</comment>
<accession>A0A7C4YRY9</accession>
<reference evidence="1" key="1">
    <citation type="journal article" date="2020" name="mSystems">
        <title>Genome- and Community-Level Interaction Insights into Carbon Utilization and Element Cycling Functions of Hydrothermarchaeota in Hydrothermal Sediment.</title>
        <authorList>
            <person name="Zhou Z."/>
            <person name="Liu Y."/>
            <person name="Xu W."/>
            <person name="Pan J."/>
            <person name="Luo Z.H."/>
            <person name="Li M."/>
        </authorList>
    </citation>
    <scope>NUCLEOTIDE SEQUENCE [LARGE SCALE GENOMIC DNA]</scope>
    <source>
        <strain evidence="1">SpSt-780</strain>
    </source>
</reference>
<protein>
    <recommendedName>
        <fullName evidence="2">POTRA domain-containing protein</fullName>
    </recommendedName>
</protein>
<name>A0A7C4YRY9_UNCW3</name>
<dbReference type="Gene3D" id="3.10.20.310">
    <property type="entry name" value="membrane protein fhac"/>
    <property type="match status" value="1"/>
</dbReference>
<evidence type="ECO:0008006" key="2">
    <source>
        <dbReference type="Google" id="ProtNLM"/>
    </source>
</evidence>
<dbReference type="EMBL" id="DTHG01000065">
    <property type="protein sequence ID" value="HGW91908.1"/>
    <property type="molecule type" value="Genomic_DNA"/>
</dbReference>
<proteinExistence type="predicted"/>
<organism evidence="1">
    <name type="scientific">candidate division WOR-3 bacterium</name>
    <dbReference type="NCBI Taxonomy" id="2052148"/>
    <lineage>
        <taxon>Bacteria</taxon>
        <taxon>Bacteria division WOR-3</taxon>
    </lineage>
</organism>
<sequence>MLFFILSLEIFLKDEGIVDSLIKEGYLNAEIFRKNDSIFVRTGNLFYIGNVKIKSSIFYDTLLLKRFYLKRFSEKNINLLADSILFYFSDNGFPFSEIIPEFSIIDSIVDIEFNVKMGKYYRICKILLKGNIKNRILLKDFFSIEGKPYSRREIIKNIEKVNSSNFLKVDSFKLKESGDTLNIILFIQDVNYGDISGGLSFQNNSGWNFLFSGDFFNPFGFGTRWNIRFNKFSNEKSFLIKCIIPILLSKNFFNLSYSLFTSSDTLLKNNFRFSHIYVIKDFSIGNGVKYQEVKGLKKNFIYELYLSYRKSYLKILTNFNDYNIFSLKTISFLSFFSITNIFLISNKNLKEEENFFPLISGYPNTYNELVFSSTLSLYLYNKNGYKIYTFFAQNFYPEGCNSTGVGISKDRITLELSYPLKMGIRNIMFVLSVSPFYLFDNP</sequence>
<evidence type="ECO:0000313" key="1">
    <source>
        <dbReference type="EMBL" id="HGW91908.1"/>
    </source>
</evidence>
<gene>
    <name evidence="1" type="ORF">ENV67_05140</name>
</gene>
<dbReference type="AlphaFoldDB" id="A0A7C4YRY9"/>